<evidence type="ECO:0000313" key="4">
    <source>
        <dbReference type="Proteomes" id="UP000299102"/>
    </source>
</evidence>
<proteinExistence type="predicted"/>
<dbReference type="Gene3D" id="3.40.50.720">
    <property type="entry name" value="NAD(P)-binding Rossmann-like Domain"/>
    <property type="match status" value="1"/>
</dbReference>
<feature type="region of interest" description="Disordered" evidence="1">
    <location>
        <begin position="149"/>
        <end position="168"/>
    </location>
</feature>
<comment type="caution">
    <text evidence="3">The sequence shown here is derived from an EMBL/GenBank/DDBJ whole genome shotgun (WGS) entry which is preliminary data.</text>
</comment>
<feature type="domain" description="Thioester reductase (TE)" evidence="2">
    <location>
        <begin position="53"/>
        <end position="108"/>
    </location>
</feature>
<evidence type="ECO:0000259" key="2">
    <source>
        <dbReference type="Pfam" id="PF07993"/>
    </source>
</evidence>
<reference evidence="3 4" key="1">
    <citation type="journal article" date="2019" name="Commun. Biol.">
        <title>The bagworm genome reveals a unique fibroin gene that provides high tensile strength.</title>
        <authorList>
            <person name="Kono N."/>
            <person name="Nakamura H."/>
            <person name="Ohtoshi R."/>
            <person name="Tomita M."/>
            <person name="Numata K."/>
            <person name="Arakawa K."/>
        </authorList>
    </citation>
    <scope>NUCLEOTIDE SEQUENCE [LARGE SCALE GENOMIC DNA]</scope>
</reference>
<sequence>MENRIEEYNFICTVFSKKKWAFWLMAFLWHLIDKNKEMLSKIYITLSSLELVQQITLNGIFEKTASSYQSLIGDWPNTYTFSKALAEDQLKLLAVEHKVPAGVIRPAVAEYREAHLQQLRQNMAEYQASQSEESRSDCLQKTREYMTTCPSNNNKEKRPGASPYKSSTVRSRGFSIEKKVYDALYWLVANNTLYKDVTVDTNVIINEGNIIIVKEAPVEIAIGINDESTENANAE</sequence>
<evidence type="ECO:0000256" key="1">
    <source>
        <dbReference type="SAM" id="MobiDB-lite"/>
    </source>
</evidence>
<protein>
    <recommendedName>
        <fullName evidence="2">Thioester reductase (TE) domain-containing protein</fullName>
    </recommendedName>
</protein>
<dbReference type="Pfam" id="PF07993">
    <property type="entry name" value="NAD_binding_4"/>
    <property type="match status" value="1"/>
</dbReference>
<keyword evidence="4" id="KW-1185">Reference proteome</keyword>
<dbReference type="OrthoDB" id="416437at2759"/>
<gene>
    <name evidence="3" type="ORF">EVAR_63051_1</name>
</gene>
<evidence type="ECO:0000313" key="3">
    <source>
        <dbReference type="EMBL" id="GBP83386.1"/>
    </source>
</evidence>
<dbReference type="InterPro" id="IPR013120">
    <property type="entry name" value="FAR_NAD-bd"/>
</dbReference>
<dbReference type="AlphaFoldDB" id="A0A4C1Z456"/>
<organism evidence="3 4">
    <name type="scientific">Eumeta variegata</name>
    <name type="common">Bagworm moth</name>
    <name type="synonym">Eumeta japonica</name>
    <dbReference type="NCBI Taxonomy" id="151549"/>
    <lineage>
        <taxon>Eukaryota</taxon>
        <taxon>Metazoa</taxon>
        <taxon>Ecdysozoa</taxon>
        <taxon>Arthropoda</taxon>
        <taxon>Hexapoda</taxon>
        <taxon>Insecta</taxon>
        <taxon>Pterygota</taxon>
        <taxon>Neoptera</taxon>
        <taxon>Endopterygota</taxon>
        <taxon>Lepidoptera</taxon>
        <taxon>Glossata</taxon>
        <taxon>Ditrysia</taxon>
        <taxon>Tineoidea</taxon>
        <taxon>Psychidae</taxon>
        <taxon>Oiketicinae</taxon>
        <taxon>Eumeta</taxon>
    </lineage>
</organism>
<accession>A0A4C1Z456</accession>
<dbReference type="Proteomes" id="UP000299102">
    <property type="component" value="Unassembled WGS sequence"/>
</dbReference>
<dbReference type="EMBL" id="BGZK01001619">
    <property type="protein sequence ID" value="GBP83386.1"/>
    <property type="molecule type" value="Genomic_DNA"/>
</dbReference>
<name>A0A4C1Z456_EUMVA</name>